<gene>
    <name evidence="2" type="ORF">C5Y83_09875</name>
</gene>
<dbReference type="Proteomes" id="UP000238322">
    <property type="component" value="Unassembled WGS sequence"/>
</dbReference>
<name>A0A2S8FWJ7_9BACT</name>
<organism evidence="2 3">
    <name type="scientific">Blastopirellula marina</name>
    <dbReference type="NCBI Taxonomy" id="124"/>
    <lineage>
        <taxon>Bacteria</taxon>
        <taxon>Pseudomonadati</taxon>
        <taxon>Planctomycetota</taxon>
        <taxon>Planctomycetia</taxon>
        <taxon>Pirellulales</taxon>
        <taxon>Pirellulaceae</taxon>
        <taxon>Blastopirellula</taxon>
    </lineage>
</organism>
<accession>A0A2S8FWJ7</accession>
<proteinExistence type="predicted"/>
<dbReference type="AlphaFoldDB" id="A0A2S8FWJ7"/>
<protein>
    <submittedName>
        <fullName evidence="2">Uncharacterized protein</fullName>
    </submittedName>
</protein>
<keyword evidence="1" id="KW-1133">Transmembrane helix</keyword>
<sequence length="439" mass="48932">MSDKGPSIRGRRFSLRFLLIGTALVAAILGIWRLVSYRHPAHQFLSYEKAPYTSGRQMRIGPNVIKIVSIARNRYDGKIHVVSGDGLSQQIPGVAQLKKCAKWLDVVQIELSPGPDLVEIIEVRIFDHETRAMLMELDKAYGWQIIEPSRIQIYGLGKEIPEKLDVWLRLNSHADGNVYELAPKPGASVEIPGGKIAITEVKDRFAGWSNAKGFYPSSPESGADSAVLLDWQGAWPAETKYQFTSVSDVGEKEYEGMFLRLDWNSKSMGPVRSHFPLDSIDHFEFRPFGGRHRFFFDGLEVPPSSGRKFDPPPTAKIAVDGNECQGFLSQFDPLRVRYLVERGSNVHGSAVWNTLAWINKGGPKKNIDSQFTLMFNAQGIAGLPLDIRLQDATTGQWLGQNTQSSGNYMSHGMNRKASAQVFNMPLEDVKTIEVKSGIP</sequence>
<dbReference type="RefSeq" id="WP_105329504.1">
    <property type="nucleotide sequence ID" value="NZ_PUHY01000006.1"/>
</dbReference>
<evidence type="ECO:0000313" key="2">
    <source>
        <dbReference type="EMBL" id="PQO36214.1"/>
    </source>
</evidence>
<dbReference type="OrthoDB" id="219918at2"/>
<comment type="caution">
    <text evidence="2">The sequence shown here is derived from an EMBL/GenBank/DDBJ whole genome shotgun (WGS) entry which is preliminary data.</text>
</comment>
<evidence type="ECO:0000313" key="3">
    <source>
        <dbReference type="Proteomes" id="UP000238322"/>
    </source>
</evidence>
<feature type="transmembrane region" description="Helical" evidence="1">
    <location>
        <begin position="15"/>
        <end position="35"/>
    </location>
</feature>
<keyword evidence="1" id="KW-0812">Transmembrane</keyword>
<dbReference type="EMBL" id="PUHY01000006">
    <property type="protein sequence ID" value="PQO36214.1"/>
    <property type="molecule type" value="Genomic_DNA"/>
</dbReference>
<keyword evidence="1" id="KW-0472">Membrane</keyword>
<evidence type="ECO:0000256" key="1">
    <source>
        <dbReference type="SAM" id="Phobius"/>
    </source>
</evidence>
<reference evidence="2 3" key="1">
    <citation type="submission" date="2018-02" db="EMBL/GenBank/DDBJ databases">
        <title>Comparative genomes isolates from brazilian mangrove.</title>
        <authorList>
            <person name="Araujo J.E."/>
            <person name="Taketani R.G."/>
            <person name="Silva M.C.P."/>
            <person name="Loureco M.V."/>
            <person name="Andreote F.D."/>
        </authorList>
    </citation>
    <scope>NUCLEOTIDE SEQUENCE [LARGE SCALE GENOMIC DNA]</scope>
    <source>
        <strain evidence="2 3">Hex-1 MGV</strain>
    </source>
</reference>